<proteinExistence type="predicted"/>
<gene>
    <name evidence="6" type="ORF">ALP8811_02104</name>
</gene>
<dbReference type="EMBL" id="OMOI01000001">
    <property type="protein sequence ID" value="SPF77081.1"/>
    <property type="molecule type" value="Genomic_DNA"/>
</dbReference>
<dbReference type="PROSITE" id="PS51387">
    <property type="entry name" value="FAD_PCMH"/>
    <property type="match status" value="1"/>
</dbReference>
<dbReference type="Pfam" id="PF01565">
    <property type="entry name" value="FAD_binding_4"/>
    <property type="match status" value="1"/>
</dbReference>
<name>A0A2R8AM30_9RHOB</name>
<evidence type="ECO:0000313" key="6">
    <source>
        <dbReference type="EMBL" id="SPF77081.1"/>
    </source>
</evidence>
<reference evidence="6 7" key="1">
    <citation type="submission" date="2018-03" db="EMBL/GenBank/DDBJ databases">
        <authorList>
            <person name="Keele B.F."/>
        </authorList>
    </citation>
    <scope>NUCLEOTIDE SEQUENCE [LARGE SCALE GENOMIC DNA]</scope>
    <source>
        <strain evidence="6 7">CECT 8811</strain>
    </source>
</reference>
<dbReference type="RefSeq" id="WP_108857040.1">
    <property type="nucleotide sequence ID" value="NZ_OMOI01000001.1"/>
</dbReference>
<dbReference type="InterPro" id="IPR036318">
    <property type="entry name" value="FAD-bd_PCMH-like_sf"/>
</dbReference>
<dbReference type="InterPro" id="IPR016169">
    <property type="entry name" value="FAD-bd_PCMH_sub2"/>
</dbReference>
<dbReference type="Gene3D" id="3.30.70.2740">
    <property type="match status" value="1"/>
</dbReference>
<keyword evidence="3" id="KW-0274">FAD</keyword>
<dbReference type="Gene3D" id="3.30.465.10">
    <property type="match status" value="1"/>
</dbReference>
<sequence length="477" mass="50742">MQMPEPNASILSRKDHIVARLQSVLPQGAVVHDPIQTRAYECDALTAYKCPPLCAVLPASTDEVSAVMRICHEEGVPVVPRGAGTSLAGGALPTADSVILGVARLNDVLETDYDNRFIRVQSGRTNLSVTGAVEEDGFFYAPDPSSQLACAIAGNIAMNSGGAHCLKYGVTTNNLMGVTMVMADGEVVEIGGAHLDSGGLDLLGLICGSEGQLGIVTEATLRILAKPEGARPVLVGFDSNEVAGHCVSDIIKSGILPVAIEFMDRPCIRATEAFAGAGYPDCEALLIIEVEGSDTEIDDQLSRIVEIAKRHNPVEVRESNSAEESAKIWLGRKSAFGAMGQINDYMCLDGTIPVSELPLVLRRIGEMSADYGLDVGNVFHAGDGNMHPLILFDANKPGDLEKCEAFGADILRLCVEVGGCLTGEHGVGVEKRDLMVSQYDDADLEIQLQVKDVFDPNWLLNPAKVFPLDATETRRAG</sequence>
<dbReference type="GO" id="GO:0071949">
    <property type="term" value="F:FAD binding"/>
    <property type="evidence" value="ECO:0007669"/>
    <property type="project" value="InterPro"/>
</dbReference>
<dbReference type="OrthoDB" id="9811557at2"/>
<keyword evidence="2" id="KW-0285">Flavoprotein</keyword>
<evidence type="ECO:0000256" key="3">
    <source>
        <dbReference type="ARBA" id="ARBA00022827"/>
    </source>
</evidence>
<dbReference type="InterPro" id="IPR004113">
    <property type="entry name" value="FAD-bd_oxidored_4_C"/>
</dbReference>
<accession>A0A2R8AM30</accession>
<dbReference type="PANTHER" id="PTHR42934:SF1">
    <property type="entry name" value="GLYCOLATE OXIDASE SUBUNIT GLCD"/>
    <property type="match status" value="1"/>
</dbReference>
<comment type="cofactor">
    <cofactor evidence="1">
        <name>FAD</name>
        <dbReference type="ChEBI" id="CHEBI:57692"/>
    </cofactor>
</comment>
<dbReference type="InterPro" id="IPR051914">
    <property type="entry name" value="FAD-linked_OxidoTrans_Type4"/>
</dbReference>
<dbReference type="PANTHER" id="PTHR42934">
    <property type="entry name" value="GLYCOLATE OXIDASE SUBUNIT GLCD"/>
    <property type="match status" value="1"/>
</dbReference>
<dbReference type="InterPro" id="IPR006094">
    <property type="entry name" value="Oxid_FAD_bind_N"/>
</dbReference>
<evidence type="ECO:0000256" key="1">
    <source>
        <dbReference type="ARBA" id="ARBA00001974"/>
    </source>
</evidence>
<keyword evidence="7" id="KW-1185">Reference proteome</keyword>
<evidence type="ECO:0000313" key="7">
    <source>
        <dbReference type="Proteomes" id="UP000244911"/>
    </source>
</evidence>
<dbReference type="InterPro" id="IPR016164">
    <property type="entry name" value="FAD-linked_Oxase-like_C"/>
</dbReference>
<dbReference type="Proteomes" id="UP000244911">
    <property type="component" value="Unassembled WGS sequence"/>
</dbReference>
<keyword evidence="4 6" id="KW-0560">Oxidoreductase</keyword>
<evidence type="ECO:0000259" key="5">
    <source>
        <dbReference type="PROSITE" id="PS51387"/>
    </source>
</evidence>
<dbReference type="InterPro" id="IPR016166">
    <property type="entry name" value="FAD-bd_PCMH"/>
</dbReference>
<dbReference type="Pfam" id="PF02913">
    <property type="entry name" value="FAD-oxidase_C"/>
    <property type="match status" value="1"/>
</dbReference>
<evidence type="ECO:0000256" key="4">
    <source>
        <dbReference type="ARBA" id="ARBA00023002"/>
    </source>
</evidence>
<dbReference type="EC" id="1.-.-.-" evidence="6"/>
<dbReference type="SUPFAM" id="SSF56176">
    <property type="entry name" value="FAD-binding/transporter-associated domain-like"/>
    <property type="match status" value="1"/>
</dbReference>
<protein>
    <submittedName>
        <fullName evidence="6">Putative FAD-linked oxidoreductase</fullName>
        <ecNumber evidence="6">1.-.-.-</ecNumber>
    </submittedName>
</protein>
<dbReference type="AlphaFoldDB" id="A0A2R8AM30"/>
<dbReference type="GO" id="GO:0016491">
    <property type="term" value="F:oxidoreductase activity"/>
    <property type="evidence" value="ECO:0007669"/>
    <property type="project" value="UniProtKB-KW"/>
</dbReference>
<evidence type="ECO:0000256" key="2">
    <source>
        <dbReference type="ARBA" id="ARBA00022630"/>
    </source>
</evidence>
<dbReference type="Gene3D" id="1.10.45.10">
    <property type="entry name" value="Vanillyl-alcohol Oxidase, Chain A, domain 4"/>
    <property type="match status" value="1"/>
</dbReference>
<dbReference type="SUPFAM" id="SSF55103">
    <property type="entry name" value="FAD-linked oxidases, C-terminal domain"/>
    <property type="match status" value="1"/>
</dbReference>
<dbReference type="InterPro" id="IPR016171">
    <property type="entry name" value="Vanillyl_alc_oxidase_C-sub2"/>
</dbReference>
<feature type="domain" description="FAD-binding PCMH-type" evidence="5">
    <location>
        <begin position="48"/>
        <end position="226"/>
    </location>
</feature>
<organism evidence="6 7">
    <name type="scientific">Aliiroseovarius pelagivivens</name>
    <dbReference type="NCBI Taxonomy" id="1639690"/>
    <lineage>
        <taxon>Bacteria</taxon>
        <taxon>Pseudomonadati</taxon>
        <taxon>Pseudomonadota</taxon>
        <taxon>Alphaproteobacteria</taxon>
        <taxon>Rhodobacterales</taxon>
        <taxon>Paracoccaceae</taxon>
        <taxon>Aliiroseovarius</taxon>
    </lineage>
</organism>